<dbReference type="InterPro" id="IPR058855">
    <property type="entry name" value="RGS1/SST2-like_Fungal-DR"/>
</dbReference>
<keyword evidence="5" id="KW-1185">Reference proteome</keyword>
<dbReference type="Pfam" id="PF00615">
    <property type="entry name" value="RGS"/>
    <property type="match status" value="1"/>
</dbReference>
<dbReference type="EMBL" id="MVBO01000185">
    <property type="protein sequence ID" value="OZJ02140.1"/>
    <property type="molecule type" value="Genomic_DNA"/>
</dbReference>
<dbReference type="GO" id="GO:0009968">
    <property type="term" value="P:negative regulation of signal transduction"/>
    <property type="evidence" value="ECO:0007669"/>
    <property type="project" value="UniProtKB-KW"/>
</dbReference>
<dbReference type="Proteomes" id="UP000242875">
    <property type="component" value="Unassembled WGS sequence"/>
</dbReference>
<dbReference type="InterPro" id="IPR044926">
    <property type="entry name" value="RGS_subdomain_2"/>
</dbReference>
<dbReference type="Gene3D" id="1.10.10.10">
    <property type="entry name" value="Winged helix-like DNA-binding domain superfamily/Winged helix DNA-binding domain"/>
    <property type="match status" value="2"/>
</dbReference>
<dbReference type="InterPro" id="IPR036305">
    <property type="entry name" value="RGS_sf"/>
</dbReference>
<dbReference type="Pfam" id="PF25889">
    <property type="entry name" value="WHD_Fungal_DR"/>
    <property type="match status" value="1"/>
</dbReference>
<dbReference type="InterPro" id="IPR036390">
    <property type="entry name" value="WH_DNA-bd_sf"/>
</dbReference>
<evidence type="ECO:0000313" key="5">
    <source>
        <dbReference type="Proteomes" id="UP000242875"/>
    </source>
</evidence>
<proteinExistence type="predicted"/>
<sequence>MVNKAAKEGSDSYMKLTSSGRPFQTDLHNIFAAMMLTLTPCTHRSLLRTYLNSFAAEDVYERLASLKLTQKRTRPDPKDPTRTLVHNVTTTFGINKATAKTMGQFFMDAKLLEPASDTSAKTFKDKLIIALTRKALAVIDRFEKQNDLSAKQYRHLIDTHEPSPLIYLERSPHDDRLFFSKKSLGHLFQAFGGKVPFDTTAMSRLATNDSLSGGSDTSRAKSIASRLKHSPGVEVKDRLHCYQTYRWTFLGHQGCDWLMDRTSVINVAEAEMICNTFLRLGWIEEVLDDDDIPYLDGVYHNAKNSLYRFTATGARVLGWDEPEDDGDDAKSTAPSVKGLIKRNLGMFGSDESQDAESLFWDNEEIGLKEMLSYPPELILYADLRQDASIGRAHSKGDKPTIASIVNYEFKARPASLIYHTKEMELALANLMASDSKESNSAKLQQILRDRQLRYLFKTFLRSNFCEENLEFWTDYQGLSRRYMALLPDHPFVAHKKLLDEAYGIYTRYFSPKSHSELNIDHTSRQCVVQFIKNHEALFSKNAKAPEDTSVNQCLRELMQMLKASNDQIYRLMASDSVPKFIKQEVYRDQTAMERDSGTGSETAIDIYAD</sequence>
<evidence type="ECO:0008006" key="6">
    <source>
        <dbReference type="Google" id="ProtNLM"/>
    </source>
</evidence>
<evidence type="ECO:0000259" key="2">
    <source>
        <dbReference type="PROSITE" id="PS50132"/>
    </source>
</evidence>
<dbReference type="Pfam" id="PF00610">
    <property type="entry name" value="DEP"/>
    <property type="match status" value="1"/>
</dbReference>
<dbReference type="SMART" id="SM00049">
    <property type="entry name" value="DEP"/>
    <property type="match status" value="2"/>
</dbReference>
<dbReference type="PANTHER" id="PTHR10845">
    <property type="entry name" value="REGULATOR OF G PROTEIN SIGNALING"/>
    <property type="match status" value="1"/>
</dbReference>
<dbReference type="SMART" id="SM00315">
    <property type="entry name" value="RGS"/>
    <property type="match status" value="1"/>
</dbReference>
<dbReference type="PANTHER" id="PTHR10845:SF192">
    <property type="entry name" value="DOUBLE HIT, ISOFORM B"/>
    <property type="match status" value="1"/>
</dbReference>
<dbReference type="Gene3D" id="1.10.167.10">
    <property type="entry name" value="Regulator of G-protein Signalling 4, domain 2"/>
    <property type="match status" value="1"/>
</dbReference>
<name>A0A261XUW1_9FUNG</name>
<dbReference type="CDD" id="cd04371">
    <property type="entry name" value="DEP"/>
    <property type="match status" value="1"/>
</dbReference>
<organism evidence="4 5">
    <name type="scientific">Bifiguratus adelaidae</name>
    <dbReference type="NCBI Taxonomy" id="1938954"/>
    <lineage>
        <taxon>Eukaryota</taxon>
        <taxon>Fungi</taxon>
        <taxon>Fungi incertae sedis</taxon>
        <taxon>Mucoromycota</taxon>
        <taxon>Mucoromycotina</taxon>
        <taxon>Endogonomycetes</taxon>
        <taxon>Endogonales</taxon>
        <taxon>Endogonales incertae sedis</taxon>
        <taxon>Bifiguratus</taxon>
    </lineage>
</organism>
<reference evidence="4 5" key="1">
    <citation type="journal article" date="2017" name="Mycologia">
        <title>Bifiguratus adelaidae, gen. et sp. nov., a new member of Mucoromycotina in endophytic and soil-dwelling habitats.</title>
        <authorList>
            <person name="Torres-Cruz T.J."/>
            <person name="Billingsley Tobias T.L."/>
            <person name="Almatruk M."/>
            <person name="Hesse C."/>
            <person name="Kuske C.R."/>
            <person name="Desiro A."/>
            <person name="Benucci G.M."/>
            <person name="Bonito G."/>
            <person name="Stajich J.E."/>
            <person name="Dunlap C."/>
            <person name="Arnold A.E."/>
            <person name="Porras-Alfaro A."/>
        </authorList>
    </citation>
    <scope>NUCLEOTIDE SEQUENCE [LARGE SCALE GENOMIC DNA]</scope>
    <source>
        <strain evidence="4 5">AZ0501</strain>
    </source>
</reference>
<accession>A0A261XUW1</accession>
<feature type="domain" description="RGS" evidence="2">
    <location>
        <begin position="442"/>
        <end position="588"/>
    </location>
</feature>
<dbReference type="PROSITE" id="PS50186">
    <property type="entry name" value="DEP"/>
    <property type="match status" value="1"/>
</dbReference>
<dbReference type="PRINTS" id="PR01301">
    <property type="entry name" value="RGSPROTEIN"/>
</dbReference>
<dbReference type="InterPro" id="IPR036388">
    <property type="entry name" value="WH-like_DNA-bd_sf"/>
</dbReference>
<dbReference type="GO" id="GO:0035556">
    <property type="term" value="P:intracellular signal transduction"/>
    <property type="evidence" value="ECO:0007669"/>
    <property type="project" value="InterPro"/>
</dbReference>
<dbReference type="InterPro" id="IPR000591">
    <property type="entry name" value="DEP_dom"/>
</dbReference>
<dbReference type="OrthoDB" id="196547at2759"/>
<keyword evidence="1" id="KW-0734">Signal transduction inhibitor</keyword>
<dbReference type="SUPFAM" id="SSF46785">
    <property type="entry name" value="Winged helix' DNA-binding domain"/>
    <property type="match status" value="1"/>
</dbReference>
<evidence type="ECO:0000256" key="1">
    <source>
        <dbReference type="ARBA" id="ARBA00022700"/>
    </source>
</evidence>
<protein>
    <recommendedName>
        <fullName evidence="6">RGS domain-containing protein</fullName>
    </recommendedName>
</protein>
<evidence type="ECO:0000313" key="4">
    <source>
        <dbReference type="EMBL" id="OZJ02140.1"/>
    </source>
</evidence>
<dbReference type="PROSITE" id="PS50132">
    <property type="entry name" value="RGS"/>
    <property type="match status" value="1"/>
</dbReference>
<feature type="domain" description="DEP" evidence="3">
    <location>
        <begin position="229"/>
        <end position="311"/>
    </location>
</feature>
<dbReference type="SUPFAM" id="SSF48097">
    <property type="entry name" value="Regulator of G-protein signaling, RGS"/>
    <property type="match status" value="1"/>
</dbReference>
<evidence type="ECO:0000259" key="3">
    <source>
        <dbReference type="PROSITE" id="PS50186"/>
    </source>
</evidence>
<dbReference type="AlphaFoldDB" id="A0A261XUW1"/>
<gene>
    <name evidence="4" type="ORF">BZG36_04799</name>
</gene>
<dbReference type="InterPro" id="IPR016137">
    <property type="entry name" value="RGS"/>
</dbReference>
<comment type="caution">
    <text evidence="4">The sequence shown here is derived from an EMBL/GenBank/DDBJ whole genome shotgun (WGS) entry which is preliminary data.</text>
</comment>